<organism evidence="1 2">
    <name type="scientific">Hypocrea atroviridis (strain ATCC 20476 / IMI 206040)</name>
    <name type="common">Trichoderma atroviride</name>
    <dbReference type="NCBI Taxonomy" id="452589"/>
    <lineage>
        <taxon>Eukaryota</taxon>
        <taxon>Fungi</taxon>
        <taxon>Dikarya</taxon>
        <taxon>Ascomycota</taxon>
        <taxon>Pezizomycotina</taxon>
        <taxon>Sordariomycetes</taxon>
        <taxon>Hypocreomycetidae</taxon>
        <taxon>Hypocreales</taxon>
        <taxon>Hypocreaceae</taxon>
        <taxon>Trichoderma</taxon>
    </lineage>
</organism>
<dbReference type="HOGENOM" id="CLU_3032644_0_0_1"/>
<dbReference type="EMBL" id="ABDG02000024">
    <property type="protein sequence ID" value="EHK45043.1"/>
    <property type="molecule type" value="Genomic_DNA"/>
</dbReference>
<gene>
    <name evidence="1" type="ORF">TRIATDRAFT_299799</name>
</gene>
<dbReference type="Proteomes" id="UP000005426">
    <property type="component" value="Unassembled WGS sequence"/>
</dbReference>
<keyword evidence="2" id="KW-1185">Reference proteome</keyword>
<sequence length="55" mass="6330">MMWYPKKAPPLYSEFHPHPNEEIQTIKAHSKKSGIYQTLAHKKNNEGPVVAVMVK</sequence>
<protein>
    <submittedName>
        <fullName evidence="1">Uncharacterized protein</fullName>
    </submittedName>
</protein>
<evidence type="ECO:0000313" key="2">
    <source>
        <dbReference type="Proteomes" id="UP000005426"/>
    </source>
</evidence>
<name>G9NVM4_HYPAI</name>
<dbReference type="AlphaFoldDB" id="G9NVM4"/>
<accession>G9NVM4</accession>
<evidence type="ECO:0000313" key="1">
    <source>
        <dbReference type="EMBL" id="EHK45043.1"/>
    </source>
</evidence>
<comment type="caution">
    <text evidence="1">The sequence shown here is derived from an EMBL/GenBank/DDBJ whole genome shotgun (WGS) entry which is preliminary data.</text>
</comment>
<reference evidence="1 2" key="1">
    <citation type="journal article" date="2011" name="Genome Biol.">
        <title>Comparative genome sequence analysis underscores mycoparasitism as the ancestral life style of Trichoderma.</title>
        <authorList>
            <person name="Kubicek C.P."/>
            <person name="Herrera-Estrella A."/>
            <person name="Seidl-Seiboth V."/>
            <person name="Martinez D.A."/>
            <person name="Druzhinina I.S."/>
            <person name="Thon M."/>
            <person name="Zeilinger S."/>
            <person name="Casas-Flores S."/>
            <person name="Horwitz B.A."/>
            <person name="Mukherjee P.K."/>
            <person name="Mukherjee M."/>
            <person name="Kredics L."/>
            <person name="Alcaraz L.D."/>
            <person name="Aerts A."/>
            <person name="Antal Z."/>
            <person name="Atanasova L."/>
            <person name="Cervantes-Badillo M.G."/>
            <person name="Challacombe J."/>
            <person name="Chertkov O."/>
            <person name="McCluskey K."/>
            <person name="Coulpier F."/>
            <person name="Deshpande N."/>
            <person name="von Doehren H."/>
            <person name="Ebbole D.J."/>
            <person name="Esquivel-Naranjo E.U."/>
            <person name="Fekete E."/>
            <person name="Flipphi M."/>
            <person name="Glaser F."/>
            <person name="Gomez-Rodriguez E.Y."/>
            <person name="Gruber S."/>
            <person name="Han C."/>
            <person name="Henrissat B."/>
            <person name="Hermosa R."/>
            <person name="Hernandez-Onate M."/>
            <person name="Karaffa L."/>
            <person name="Kosti I."/>
            <person name="Le Crom S."/>
            <person name="Lindquist E."/>
            <person name="Lucas S."/>
            <person name="Luebeck M."/>
            <person name="Luebeck P.S."/>
            <person name="Margeot A."/>
            <person name="Metz B."/>
            <person name="Misra M."/>
            <person name="Nevalainen H."/>
            <person name="Omann M."/>
            <person name="Packer N."/>
            <person name="Perrone G."/>
            <person name="Uresti-Rivera E.E."/>
            <person name="Salamov A."/>
            <person name="Schmoll M."/>
            <person name="Seiboth B."/>
            <person name="Shapiro H."/>
            <person name="Sukno S."/>
            <person name="Tamayo-Ramos J.A."/>
            <person name="Tisch D."/>
            <person name="Wiest A."/>
            <person name="Wilkinson H.H."/>
            <person name="Zhang M."/>
            <person name="Coutinho P.M."/>
            <person name="Kenerley C.M."/>
            <person name="Monte E."/>
            <person name="Baker S.E."/>
            <person name="Grigoriev I.V."/>
        </authorList>
    </citation>
    <scope>NUCLEOTIDE SEQUENCE [LARGE SCALE GENOMIC DNA]</scope>
    <source>
        <strain evidence="2">ATCC 20476 / IMI 206040</strain>
    </source>
</reference>
<proteinExistence type="predicted"/>